<dbReference type="Gene3D" id="2.60.120.330">
    <property type="entry name" value="B-lactam Antibiotic, Isopenicillin N Synthase, Chain"/>
    <property type="match status" value="1"/>
</dbReference>
<protein>
    <submittedName>
        <fullName evidence="2">Uncharacterized protein</fullName>
    </submittedName>
</protein>
<reference evidence="2 3" key="1">
    <citation type="submission" date="2020-09" db="EMBL/GenBank/DDBJ databases">
        <title>De no assembly of potato wild relative species, Solanum commersonii.</title>
        <authorList>
            <person name="Cho K."/>
        </authorList>
    </citation>
    <scope>NUCLEOTIDE SEQUENCE [LARGE SCALE GENOMIC DNA]</scope>
    <source>
        <strain evidence="2">LZ3.2</strain>
        <tissue evidence="2">Leaf</tissue>
    </source>
</reference>
<name>A0A9J5X1F3_SOLCO</name>
<keyword evidence="1" id="KW-1133">Transmembrane helix</keyword>
<dbReference type="EMBL" id="JACXVP010000010">
    <property type="protein sequence ID" value="KAG5580952.1"/>
    <property type="molecule type" value="Genomic_DNA"/>
</dbReference>
<dbReference type="Proteomes" id="UP000824120">
    <property type="component" value="Chromosome 10"/>
</dbReference>
<keyword evidence="3" id="KW-1185">Reference proteome</keyword>
<keyword evidence="1" id="KW-0812">Transmembrane</keyword>
<evidence type="ECO:0000256" key="1">
    <source>
        <dbReference type="SAM" id="Phobius"/>
    </source>
</evidence>
<evidence type="ECO:0000313" key="3">
    <source>
        <dbReference type="Proteomes" id="UP000824120"/>
    </source>
</evidence>
<dbReference type="SUPFAM" id="SSF54001">
    <property type="entry name" value="Cysteine proteinases"/>
    <property type="match status" value="1"/>
</dbReference>
<comment type="caution">
    <text evidence="2">The sequence shown here is derived from an EMBL/GenBank/DDBJ whole genome shotgun (WGS) entry which is preliminary data.</text>
</comment>
<gene>
    <name evidence="2" type="ORF">H5410_051579</name>
</gene>
<organism evidence="2 3">
    <name type="scientific">Solanum commersonii</name>
    <name type="common">Commerson's wild potato</name>
    <name type="synonym">Commerson's nightshade</name>
    <dbReference type="NCBI Taxonomy" id="4109"/>
    <lineage>
        <taxon>Eukaryota</taxon>
        <taxon>Viridiplantae</taxon>
        <taxon>Streptophyta</taxon>
        <taxon>Embryophyta</taxon>
        <taxon>Tracheophyta</taxon>
        <taxon>Spermatophyta</taxon>
        <taxon>Magnoliopsida</taxon>
        <taxon>eudicotyledons</taxon>
        <taxon>Gunneridae</taxon>
        <taxon>Pentapetalae</taxon>
        <taxon>asterids</taxon>
        <taxon>lamiids</taxon>
        <taxon>Solanales</taxon>
        <taxon>Solanaceae</taxon>
        <taxon>Solanoideae</taxon>
        <taxon>Solaneae</taxon>
        <taxon>Solanum</taxon>
    </lineage>
</organism>
<proteinExistence type="predicted"/>
<dbReference type="InterPro" id="IPR027443">
    <property type="entry name" value="IPNS-like_sf"/>
</dbReference>
<dbReference type="AlphaFoldDB" id="A0A9J5X1F3"/>
<sequence length="197" mass="22718">MNSRLCSFKLECHYWGVVEEPCISEREQSLYAVHNILDALCLFFAPKTLEGYRTTVGMVGVAIARKSISIHTLPKMMILHLKRCKIIILGSVCMLMHYLAIATPTTPTALPNDRYKSCLHRKVVNNKTPRKPLDFFLCPEKDKVVSPPTELVDYNNPRLYHDFTWPALLKFIQKHHRANMNTLQAFSMWLQDNNVEA</sequence>
<feature type="transmembrane region" description="Helical" evidence="1">
    <location>
        <begin position="84"/>
        <end position="101"/>
    </location>
</feature>
<dbReference type="SUPFAM" id="SSF51197">
    <property type="entry name" value="Clavaminate synthase-like"/>
    <property type="match status" value="1"/>
</dbReference>
<accession>A0A9J5X1F3</accession>
<evidence type="ECO:0000313" key="2">
    <source>
        <dbReference type="EMBL" id="KAG5580952.1"/>
    </source>
</evidence>
<dbReference type="OrthoDB" id="288590at2759"/>
<keyword evidence="1" id="KW-0472">Membrane</keyword>
<dbReference type="InterPro" id="IPR038765">
    <property type="entry name" value="Papain-like_cys_pep_sf"/>
</dbReference>